<dbReference type="Pfam" id="PF00503">
    <property type="entry name" value="G-alpha"/>
    <property type="match status" value="1"/>
</dbReference>
<dbReference type="InterPro" id="IPR009072">
    <property type="entry name" value="Histone-fold"/>
</dbReference>
<dbReference type="GO" id="GO:0005525">
    <property type="term" value="F:GTP binding"/>
    <property type="evidence" value="ECO:0007669"/>
    <property type="project" value="UniProtKB-KW"/>
</dbReference>
<dbReference type="GO" id="GO:0005834">
    <property type="term" value="C:heterotrimeric G-protein complex"/>
    <property type="evidence" value="ECO:0007669"/>
    <property type="project" value="TreeGrafter"/>
</dbReference>
<evidence type="ECO:0000256" key="6">
    <source>
        <dbReference type="ARBA" id="ARBA00023134"/>
    </source>
</evidence>
<proteinExistence type="inferred from homology"/>
<dbReference type="PANTHER" id="PTHR10218:SF302">
    <property type="entry name" value="GUANINE NUCLEOTIDE-BINDING PROTEIN ALPHA-5 SUBUNIT"/>
    <property type="match status" value="1"/>
</dbReference>
<keyword evidence="8" id="KW-0807">Transducer</keyword>
<protein>
    <submittedName>
        <fullName evidence="12">Uncharacterized protein</fullName>
    </submittedName>
</protein>
<evidence type="ECO:0000256" key="4">
    <source>
        <dbReference type="ARBA" id="ARBA00022741"/>
    </source>
</evidence>
<feature type="binding site" evidence="10">
    <location>
        <position position="158"/>
    </location>
    <ligand>
        <name>GTP</name>
        <dbReference type="ChEBI" id="CHEBI:37565"/>
    </ligand>
</feature>
<dbReference type="GO" id="GO:0046872">
    <property type="term" value="F:metal ion binding"/>
    <property type="evidence" value="ECO:0007669"/>
    <property type="project" value="UniProtKB-KW"/>
</dbReference>
<dbReference type="PANTHER" id="PTHR10218">
    <property type="entry name" value="GTP-BINDING PROTEIN ALPHA SUBUNIT"/>
    <property type="match status" value="1"/>
</dbReference>
<keyword evidence="4 10" id="KW-0547">Nucleotide-binding</keyword>
<keyword evidence="2" id="KW-0519">Myristate</keyword>
<evidence type="ECO:0000256" key="3">
    <source>
        <dbReference type="ARBA" id="ARBA00022723"/>
    </source>
</evidence>
<keyword evidence="13" id="KW-1185">Reference proteome</keyword>
<dbReference type="GO" id="GO:0046982">
    <property type="term" value="F:protein heterodimerization activity"/>
    <property type="evidence" value="ECO:0007669"/>
    <property type="project" value="InterPro"/>
</dbReference>
<dbReference type="GO" id="GO:0000786">
    <property type="term" value="C:nucleosome"/>
    <property type="evidence" value="ECO:0007669"/>
    <property type="project" value="InterPro"/>
</dbReference>
<dbReference type="PRINTS" id="PR00621">
    <property type="entry name" value="HISTONEH2B"/>
</dbReference>
<dbReference type="InterPro" id="IPR001019">
    <property type="entry name" value="Gprotein_alpha_su"/>
</dbReference>
<feature type="region of interest" description="Disordered" evidence="11">
    <location>
        <begin position="1"/>
        <end position="25"/>
    </location>
</feature>
<comment type="similarity">
    <text evidence="1">Belongs to the histone H2B family.</text>
</comment>
<dbReference type="PROSITE" id="PS51882">
    <property type="entry name" value="G_ALPHA"/>
    <property type="match status" value="1"/>
</dbReference>
<keyword evidence="3" id="KW-0479">Metal-binding</keyword>
<evidence type="ECO:0000313" key="12">
    <source>
        <dbReference type="EMBL" id="KAJ0399032.1"/>
    </source>
</evidence>
<dbReference type="EMBL" id="JAKCXM010000196">
    <property type="protein sequence ID" value="KAJ0399032.1"/>
    <property type="molecule type" value="Genomic_DNA"/>
</dbReference>
<keyword evidence="6 10" id="KW-0342">GTP-binding</keyword>
<dbReference type="Gene3D" id="3.40.50.300">
    <property type="entry name" value="P-loop containing nucleotide triphosphate hydrolases"/>
    <property type="match status" value="1"/>
</dbReference>
<evidence type="ECO:0000256" key="1">
    <source>
        <dbReference type="ARBA" id="ARBA00006846"/>
    </source>
</evidence>
<keyword evidence="7" id="KW-0564">Palmitate</keyword>
<name>A0AAD5LZP3_PYTIN</name>
<evidence type="ECO:0000256" key="7">
    <source>
        <dbReference type="ARBA" id="ARBA00023139"/>
    </source>
</evidence>
<dbReference type="GO" id="GO:0007188">
    <property type="term" value="P:adenylate cyclase-modulating G protein-coupled receptor signaling pathway"/>
    <property type="evidence" value="ECO:0007669"/>
    <property type="project" value="TreeGrafter"/>
</dbReference>
<dbReference type="SMART" id="SM00275">
    <property type="entry name" value="G_alpha"/>
    <property type="match status" value="1"/>
</dbReference>
<organism evidence="12 13">
    <name type="scientific">Pythium insidiosum</name>
    <name type="common">Pythiosis disease agent</name>
    <dbReference type="NCBI Taxonomy" id="114742"/>
    <lineage>
        <taxon>Eukaryota</taxon>
        <taxon>Sar</taxon>
        <taxon>Stramenopiles</taxon>
        <taxon>Oomycota</taxon>
        <taxon>Peronosporomycetes</taxon>
        <taxon>Pythiales</taxon>
        <taxon>Pythiaceae</taxon>
        <taxon>Pythium</taxon>
    </lineage>
</organism>
<evidence type="ECO:0000256" key="5">
    <source>
        <dbReference type="ARBA" id="ARBA00022842"/>
    </source>
</evidence>
<dbReference type="SUPFAM" id="SSF47113">
    <property type="entry name" value="Histone-fold"/>
    <property type="match status" value="1"/>
</dbReference>
<dbReference type="SUPFAM" id="SSF52540">
    <property type="entry name" value="P-loop containing nucleoside triphosphate hydrolases"/>
    <property type="match status" value="1"/>
</dbReference>
<dbReference type="InterPro" id="IPR000558">
    <property type="entry name" value="Histone_H2B"/>
</dbReference>
<accession>A0AAD5LZP3</accession>
<dbReference type="InterPro" id="IPR027417">
    <property type="entry name" value="P-loop_NTPase"/>
</dbReference>
<evidence type="ECO:0000256" key="2">
    <source>
        <dbReference type="ARBA" id="ARBA00022707"/>
    </source>
</evidence>
<dbReference type="AlphaFoldDB" id="A0AAD5LZP3"/>
<evidence type="ECO:0000256" key="10">
    <source>
        <dbReference type="PIRSR" id="PIRSR601019-1"/>
    </source>
</evidence>
<reference evidence="12" key="1">
    <citation type="submission" date="2021-12" db="EMBL/GenBank/DDBJ databases">
        <title>Prjna785345.</title>
        <authorList>
            <person name="Rujirawat T."/>
            <person name="Krajaejun T."/>
        </authorList>
    </citation>
    <scope>NUCLEOTIDE SEQUENCE</scope>
    <source>
        <strain evidence="12">Pi057C3</strain>
    </source>
</reference>
<keyword evidence="5" id="KW-0460">Magnesium</keyword>
<sequence>MAKTPSKKAAKTPTKTGAKGKGKGKKRVESYSTYIYKVLRQVHPETGISKRGMSIMNSEYDQSLYEDASTNRMIEAVTLFDEIVNNKFFVSSAMILFLNKKDLFADKIKKVDPKTVEVFKDFPGGIGDYELGVQYFLGKFLEMNRQPEKEIYHHVTCATDSQNVQVVFNACKDIILKQNIKGSGFM</sequence>
<dbReference type="Proteomes" id="UP001209570">
    <property type="component" value="Unassembled WGS sequence"/>
</dbReference>
<dbReference type="GO" id="GO:0005737">
    <property type="term" value="C:cytoplasm"/>
    <property type="evidence" value="ECO:0007669"/>
    <property type="project" value="TreeGrafter"/>
</dbReference>
<dbReference type="GO" id="GO:0031683">
    <property type="term" value="F:G-protein beta/gamma-subunit complex binding"/>
    <property type="evidence" value="ECO:0007669"/>
    <property type="project" value="InterPro"/>
</dbReference>
<feature type="compositionally biased region" description="Basic residues" evidence="11">
    <location>
        <begin position="1"/>
        <end position="10"/>
    </location>
</feature>
<feature type="binding site" evidence="10">
    <location>
        <begin position="99"/>
        <end position="102"/>
    </location>
    <ligand>
        <name>GTP</name>
        <dbReference type="ChEBI" id="CHEBI:37565"/>
    </ligand>
</feature>
<dbReference type="GO" id="GO:0003924">
    <property type="term" value="F:GTPase activity"/>
    <property type="evidence" value="ECO:0007669"/>
    <property type="project" value="InterPro"/>
</dbReference>
<dbReference type="FunFam" id="3.40.50.300:FF:003800">
    <property type="entry name" value="Guanine nucleotide-binding protein G(k) subunit alpha"/>
    <property type="match status" value="1"/>
</dbReference>
<keyword evidence="9" id="KW-0449">Lipoprotein</keyword>
<comment type="caution">
    <text evidence="12">The sequence shown here is derived from an EMBL/GenBank/DDBJ whole genome shotgun (WGS) entry which is preliminary data.</text>
</comment>
<dbReference type="GO" id="GO:0003677">
    <property type="term" value="F:DNA binding"/>
    <property type="evidence" value="ECO:0007669"/>
    <property type="project" value="InterPro"/>
</dbReference>
<dbReference type="SMART" id="SM00427">
    <property type="entry name" value="H2B"/>
    <property type="match status" value="1"/>
</dbReference>
<evidence type="ECO:0000256" key="11">
    <source>
        <dbReference type="SAM" id="MobiDB-lite"/>
    </source>
</evidence>
<dbReference type="GO" id="GO:0030527">
    <property type="term" value="F:structural constituent of chromatin"/>
    <property type="evidence" value="ECO:0007669"/>
    <property type="project" value="InterPro"/>
</dbReference>
<dbReference type="GO" id="GO:0001664">
    <property type="term" value="F:G protein-coupled receptor binding"/>
    <property type="evidence" value="ECO:0007669"/>
    <property type="project" value="TreeGrafter"/>
</dbReference>
<gene>
    <name evidence="12" type="ORF">P43SY_006903</name>
</gene>
<evidence type="ECO:0000256" key="9">
    <source>
        <dbReference type="ARBA" id="ARBA00023288"/>
    </source>
</evidence>
<evidence type="ECO:0000313" key="13">
    <source>
        <dbReference type="Proteomes" id="UP001209570"/>
    </source>
</evidence>
<evidence type="ECO:0000256" key="8">
    <source>
        <dbReference type="ARBA" id="ARBA00023224"/>
    </source>
</evidence>